<name>A0A6B9J5I6_9CAUD</name>
<proteinExistence type="predicted"/>
<evidence type="ECO:0000256" key="1">
    <source>
        <dbReference type="SAM" id="Coils"/>
    </source>
</evidence>
<keyword evidence="3" id="KW-0812">Transmembrane</keyword>
<evidence type="ECO:0000256" key="2">
    <source>
        <dbReference type="SAM" id="MobiDB-lite"/>
    </source>
</evidence>
<organism evidence="4 5">
    <name type="scientific">Vibrio phage vB_VchM_Kuja</name>
    <dbReference type="NCBI Taxonomy" id="2686437"/>
    <lineage>
        <taxon>Viruses</taxon>
        <taxon>Duplodnaviria</taxon>
        <taxon>Heunggongvirae</taxon>
        <taxon>Uroviricota</taxon>
        <taxon>Caudoviricetes</taxon>
        <taxon>Pantevenvirales</taxon>
        <taxon>Ackermannviridae</taxon>
        <taxon>Kujavirus</taxon>
        <taxon>Kujavirus kuja</taxon>
    </lineage>
</organism>
<gene>
    <name evidence="4" type="ORF">Kuja_1140</name>
</gene>
<dbReference type="Proteomes" id="UP000433471">
    <property type="component" value="Segment"/>
</dbReference>
<keyword evidence="3" id="KW-0472">Membrane</keyword>
<keyword evidence="1" id="KW-0175">Coiled coil</keyword>
<dbReference type="EMBL" id="MN718199">
    <property type="protein sequence ID" value="QGZ16105.1"/>
    <property type="molecule type" value="Genomic_DNA"/>
</dbReference>
<feature type="transmembrane region" description="Helical" evidence="3">
    <location>
        <begin position="259"/>
        <end position="279"/>
    </location>
</feature>
<reference evidence="4 5" key="1">
    <citation type="submission" date="2019-11" db="EMBL/GenBank/DDBJ databases">
        <title>Characterization of a novel member of the family Ackermannviridae.</title>
        <authorList>
            <person name="Maina A.N."/>
            <person name="Mwaura F.B."/>
            <person name="Jumba M."/>
        </authorList>
    </citation>
    <scope>NUCLEOTIDE SEQUENCE [LARGE SCALE GENOMIC DNA]</scope>
</reference>
<feature type="transmembrane region" description="Helical" evidence="3">
    <location>
        <begin position="231"/>
        <end position="253"/>
    </location>
</feature>
<evidence type="ECO:0000313" key="4">
    <source>
        <dbReference type="EMBL" id="QGZ16105.1"/>
    </source>
</evidence>
<feature type="compositionally biased region" description="Low complexity" evidence="2">
    <location>
        <begin position="525"/>
        <end position="542"/>
    </location>
</feature>
<keyword evidence="5" id="KW-1185">Reference proteome</keyword>
<keyword evidence="3" id="KW-1133">Transmembrane helix</keyword>
<protein>
    <submittedName>
        <fullName evidence="4">Putative membrane protein</fullName>
    </submittedName>
</protein>
<sequence>MADISKILDEMRVAKAKGRDVTSDDISRISKNIDEFAKQGASINEQINSTFKDVSRTLMASLKPNTGAMIAAATSASPMFAALRSIYEKQQAYREKIDADASKDRNEQIELLRKELETLKQVSEPEIENDTSQELQRESNDYSDKILDVNNRQLDVLYELLRVWDVDNPILKELQEQRQLMVEAELQRQAEADLLSLQQTENNPEFESTSSTTMPKEIEEKKGMLDNLMSSVLGGMSGALASMLAFGAVVPMLKKALNFLKVGPLALAAVVIEFGMGFFDAKEILGKTDVTIAERLQAGAMQLLGSVGDLFDLGADLLGFETNVGETIRTITRNILQYPVDILNHITGYLGQAFDGIGLGTDLVDIPGIIYENVKGMIRDAVNTVANMNLVEKAEERMSVVKQAALDALHEKIATVGDVLNNFFIGMFDDMLGKIMDLVDWLPDWTPGKETMLRQVGGYRSSLRETDPDTGIDPIELDTATPEELERFDAQMEAAQKRMMQNLIDRDKENTEKMSVFDSTPNPTNSPIIQQNSSNSSNVQHNYNNDKIYTVDYSDSDFGGPQRALVLP</sequence>
<feature type="region of interest" description="Disordered" evidence="2">
    <location>
        <begin position="514"/>
        <end position="542"/>
    </location>
</feature>
<accession>A0A6B9J5I6</accession>
<evidence type="ECO:0000313" key="5">
    <source>
        <dbReference type="Proteomes" id="UP000433471"/>
    </source>
</evidence>
<evidence type="ECO:0000256" key="3">
    <source>
        <dbReference type="SAM" id="Phobius"/>
    </source>
</evidence>
<feature type="coiled-coil region" evidence="1">
    <location>
        <begin position="99"/>
        <end position="152"/>
    </location>
</feature>